<evidence type="ECO:0000313" key="11">
    <source>
        <dbReference type="EMBL" id="MBM6857226.1"/>
    </source>
</evidence>
<dbReference type="EMBL" id="JACJMO010000006">
    <property type="protein sequence ID" value="MBM6857226.1"/>
    <property type="molecule type" value="Genomic_DNA"/>
</dbReference>
<dbReference type="Gene3D" id="3.60.10.10">
    <property type="entry name" value="Endonuclease/exonuclease/phosphatase"/>
    <property type="match status" value="1"/>
</dbReference>
<keyword evidence="12" id="KW-1185">Reference proteome</keyword>
<keyword evidence="8" id="KW-0234">DNA repair</keyword>
<evidence type="ECO:0000256" key="4">
    <source>
        <dbReference type="ARBA" id="ARBA00022723"/>
    </source>
</evidence>
<dbReference type="Proteomes" id="UP000698924">
    <property type="component" value="Unassembled WGS sequence"/>
</dbReference>
<keyword evidence="9" id="KW-0472">Membrane</keyword>
<evidence type="ECO:0000256" key="2">
    <source>
        <dbReference type="ARBA" id="ARBA00001946"/>
    </source>
</evidence>
<feature type="transmembrane region" description="Helical" evidence="9">
    <location>
        <begin position="43"/>
        <end position="64"/>
    </location>
</feature>
<evidence type="ECO:0000259" key="10">
    <source>
        <dbReference type="Pfam" id="PF03372"/>
    </source>
</evidence>
<evidence type="ECO:0000313" key="12">
    <source>
        <dbReference type="Proteomes" id="UP000698924"/>
    </source>
</evidence>
<dbReference type="CDD" id="cd09084">
    <property type="entry name" value="EEP-2"/>
    <property type="match status" value="1"/>
</dbReference>
<evidence type="ECO:0000256" key="8">
    <source>
        <dbReference type="ARBA" id="ARBA00023204"/>
    </source>
</evidence>
<keyword evidence="9" id="KW-1133">Transmembrane helix</keyword>
<gene>
    <name evidence="11" type="ORF">H6D15_06365</name>
</gene>
<evidence type="ECO:0000256" key="3">
    <source>
        <dbReference type="ARBA" id="ARBA00022722"/>
    </source>
</evidence>
<dbReference type="AlphaFoldDB" id="A0AA40ZSP7"/>
<dbReference type="InterPro" id="IPR051547">
    <property type="entry name" value="TDP2-like"/>
</dbReference>
<accession>A0AA40ZSP7</accession>
<organism evidence="11 12">
    <name type="scientific">Caecibacteroides pullorum</name>
    <dbReference type="NCBI Taxonomy" id="2725562"/>
    <lineage>
        <taxon>Bacteria</taxon>
        <taxon>Pseudomonadati</taxon>
        <taxon>Bacteroidota</taxon>
        <taxon>Bacteroidia</taxon>
        <taxon>Bacteroidales</taxon>
        <taxon>Bacteroidaceae</taxon>
        <taxon>Caecibacteroides</taxon>
    </lineage>
</organism>
<evidence type="ECO:0000256" key="5">
    <source>
        <dbReference type="ARBA" id="ARBA00022763"/>
    </source>
</evidence>
<comment type="cofactor">
    <cofactor evidence="2">
        <name>Mg(2+)</name>
        <dbReference type="ChEBI" id="CHEBI:18420"/>
    </cofactor>
</comment>
<dbReference type="InterPro" id="IPR005135">
    <property type="entry name" value="Endo/exonuclease/phosphatase"/>
</dbReference>
<keyword evidence="4" id="KW-0479">Metal-binding</keyword>
<evidence type="ECO:0000256" key="7">
    <source>
        <dbReference type="ARBA" id="ARBA00022842"/>
    </source>
</evidence>
<feature type="transmembrane region" description="Helical" evidence="9">
    <location>
        <begin position="7"/>
        <end position="31"/>
    </location>
</feature>
<comment type="caution">
    <text evidence="11">The sequence shown here is derived from an EMBL/GenBank/DDBJ whole genome shotgun (WGS) entry which is preliminary data.</text>
</comment>
<reference evidence="11 12" key="1">
    <citation type="journal article" date="2021" name="Sci. Rep.">
        <title>The distribution of antibiotic resistance genes in chicken gut microbiota commensals.</title>
        <authorList>
            <person name="Juricova H."/>
            <person name="Matiasovicova J."/>
            <person name="Kubasova T."/>
            <person name="Cejkova D."/>
            <person name="Rychlik I."/>
        </authorList>
    </citation>
    <scope>NUCLEOTIDE SEQUENCE [LARGE SCALE GENOMIC DNA]</scope>
    <source>
        <strain evidence="11 12">An421</strain>
    </source>
</reference>
<dbReference type="GO" id="GO:0046872">
    <property type="term" value="F:metal ion binding"/>
    <property type="evidence" value="ECO:0007669"/>
    <property type="project" value="UniProtKB-KW"/>
</dbReference>
<keyword evidence="11" id="KW-0255">Endonuclease</keyword>
<keyword evidence="9" id="KW-0812">Transmembrane</keyword>
<dbReference type="GO" id="GO:0016787">
    <property type="term" value="F:hydrolase activity"/>
    <property type="evidence" value="ECO:0007669"/>
    <property type="project" value="UniProtKB-KW"/>
</dbReference>
<evidence type="ECO:0000256" key="6">
    <source>
        <dbReference type="ARBA" id="ARBA00022801"/>
    </source>
</evidence>
<comment type="cofactor">
    <cofactor evidence="1">
        <name>Mn(2+)</name>
        <dbReference type="ChEBI" id="CHEBI:29035"/>
    </cofactor>
</comment>
<keyword evidence="3" id="KW-0540">Nuclease</keyword>
<dbReference type="GO" id="GO:0004519">
    <property type="term" value="F:endonuclease activity"/>
    <property type="evidence" value="ECO:0007669"/>
    <property type="project" value="UniProtKB-KW"/>
</dbReference>
<keyword evidence="5" id="KW-0227">DNA damage</keyword>
<keyword evidence="6" id="KW-0378">Hydrolase</keyword>
<sequence length="367" mass="41488">MKLLRNVAALTIGAVNAAFTVAFLLTAYSPYIQPVEHPLRSCLGLAFPIFLIANICFLFFWLIIRHYKLALLPLAGMLLAYPQIRSYMPVNFHTDHLPEESLKILSYNIMGFDGCTKKDGKNPILTYLQESGADILCLQEYATSNSKQHLTQKDIDHALKDYPYHRIDKLGNSQATTNRIACYSKYPILSTRKLDYKSNYNGSVVYELKIGKDTLTLINNHLESNKLTKEDKVVYEDMLASPQRDKVESGARLLLGKLAEASALRAPQADAIAQAVEQSKYSTVIVCGDFNDTPISYTHRVASQGLNDAFTQSGQGLGISYNQNKFYFRIDHILTSKNLQTYNCTVDKSIKDSDHYPIWCYFTFKEK</sequence>
<feature type="domain" description="Endonuclease/exonuclease/phosphatase" evidence="10">
    <location>
        <begin position="105"/>
        <end position="355"/>
    </location>
</feature>
<proteinExistence type="predicted"/>
<evidence type="ECO:0000256" key="1">
    <source>
        <dbReference type="ARBA" id="ARBA00001936"/>
    </source>
</evidence>
<dbReference type="Pfam" id="PF03372">
    <property type="entry name" value="Exo_endo_phos"/>
    <property type="match status" value="1"/>
</dbReference>
<protein>
    <submittedName>
        <fullName evidence="11">Endonuclease/exonuclease/phosphatase family protein</fullName>
    </submittedName>
</protein>
<name>A0AA40ZSP7_9BACT</name>
<dbReference type="GO" id="GO:0006281">
    <property type="term" value="P:DNA repair"/>
    <property type="evidence" value="ECO:0007669"/>
    <property type="project" value="UniProtKB-KW"/>
</dbReference>
<dbReference type="PANTHER" id="PTHR15822:SF4">
    <property type="entry name" value="TYROSYL-DNA PHOSPHODIESTERASE 2"/>
    <property type="match status" value="1"/>
</dbReference>
<keyword evidence="7" id="KW-0460">Magnesium</keyword>
<dbReference type="RefSeq" id="WP_204971485.1">
    <property type="nucleotide sequence ID" value="NZ_JAAZTS010000006.1"/>
</dbReference>
<dbReference type="InterPro" id="IPR036691">
    <property type="entry name" value="Endo/exonu/phosph_ase_sf"/>
</dbReference>
<evidence type="ECO:0000256" key="9">
    <source>
        <dbReference type="SAM" id="Phobius"/>
    </source>
</evidence>
<dbReference type="SUPFAM" id="SSF56219">
    <property type="entry name" value="DNase I-like"/>
    <property type="match status" value="1"/>
</dbReference>
<dbReference type="PANTHER" id="PTHR15822">
    <property type="entry name" value="TRAF AND TNF RECEPTOR-ASSOCIATED PROTEIN"/>
    <property type="match status" value="1"/>
</dbReference>